<feature type="transmembrane region" description="Helical" evidence="1">
    <location>
        <begin position="114"/>
        <end position="141"/>
    </location>
</feature>
<accession>A0A316FPK5</accession>
<feature type="transmembrane region" description="Helical" evidence="1">
    <location>
        <begin position="153"/>
        <end position="171"/>
    </location>
</feature>
<feature type="transmembrane region" description="Helical" evidence="1">
    <location>
        <begin position="226"/>
        <end position="247"/>
    </location>
</feature>
<organism evidence="2 3">
    <name type="scientific">Actinoplanes xinjiangensis</name>
    <dbReference type="NCBI Taxonomy" id="512350"/>
    <lineage>
        <taxon>Bacteria</taxon>
        <taxon>Bacillati</taxon>
        <taxon>Actinomycetota</taxon>
        <taxon>Actinomycetes</taxon>
        <taxon>Micromonosporales</taxon>
        <taxon>Micromonosporaceae</taxon>
        <taxon>Actinoplanes</taxon>
    </lineage>
</organism>
<gene>
    <name evidence="2" type="ORF">BC793_10384</name>
</gene>
<protein>
    <submittedName>
        <fullName evidence="2">Uncharacterized protein</fullName>
    </submittedName>
</protein>
<keyword evidence="1" id="KW-1133">Transmembrane helix</keyword>
<keyword evidence="1" id="KW-0472">Membrane</keyword>
<dbReference type="OrthoDB" id="3665898at2"/>
<dbReference type="RefSeq" id="WP_109590579.1">
    <property type="nucleotide sequence ID" value="NZ_BONA01000002.1"/>
</dbReference>
<dbReference type="Proteomes" id="UP000245697">
    <property type="component" value="Unassembled WGS sequence"/>
</dbReference>
<keyword evidence="1" id="KW-0812">Transmembrane</keyword>
<feature type="transmembrane region" description="Helical" evidence="1">
    <location>
        <begin position="178"/>
        <end position="196"/>
    </location>
</feature>
<feature type="transmembrane region" description="Helical" evidence="1">
    <location>
        <begin position="70"/>
        <end position="93"/>
    </location>
</feature>
<sequence length="519" mass="54716">MTTTLTPTTPPRIAGRPATVLTLARAESWRLLRHPVLLVALLLTVAPWVYELVSGGLATRYPVLHDEDRFVQLPMLLLAAGALLAVNLAALRAQRDNMEAFYAVQMTTAAQRTVAHLLSAIAPAVLAAVVVTLRLIWLAAVPGAVGRVSVPEAVTAPLVVLLAGVVGLLLARLTTAQVAAPLAIVALAMLALFSAVGPRWSRWLGPIAFEDELTGSLPPDLMHRPVVWHLLYLSALLVTLALIAVGLSGARWRTTGPAAALAAVAVAVTGVPQMAAEPADVLAARTAAATRPAGGQECREIDGVRFCAFPPYEPRAAQWADVTRGILRWAPAEVAGSAYTVRQRVFFNSSGDLNDPVPVADWQADDAAAGTPDSVPVSTSWGDRDGYNELQMFQFSGAFAIRAVTGSTTAVYDNAPICGARGLLILWLGAQATPETRKAYEHSLDNSYGGSVVLAVLTSASGPSLPRETADLARKLLDRPAAEVGEQMRQNWAKLADPATGLDEAAQLFGLRAPDGSLC</sequence>
<reference evidence="2 3" key="1">
    <citation type="submission" date="2018-05" db="EMBL/GenBank/DDBJ databases">
        <title>Genomic Encyclopedia of Archaeal and Bacterial Type Strains, Phase II (KMG-II): from individual species to whole genera.</title>
        <authorList>
            <person name="Goeker M."/>
        </authorList>
    </citation>
    <scope>NUCLEOTIDE SEQUENCE [LARGE SCALE GENOMIC DNA]</scope>
    <source>
        <strain evidence="2 3">DSM 45184</strain>
    </source>
</reference>
<dbReference type="EMBL" id="QGGR01000003">
    <property type="protein sequence ID" value="PWK50203.1"/>
    <property type="molecule type" value="Genomic_DNA"/>
</dbReference>
<feature type="transmembrane region" description="Helical" evidence="1">
    <location>
        <begin position="31"/>
        <end position="50"/>
    </location>
</feature>
<name>A0A316FPK5_9ACTN</name>
<dbReference type="AlphaFoldDB" id="A0A316FPK5"/>
<evidence type="ECO:0000313" key="2">
    <source>
        <dbReference type="EMBL" id="PWK50203.1"/>
    </source>
</evidence>
<proteinExistence type="predicted"/>
<keyword evidence="3" id="KW-1185">Reference proteome</keyword>
<evidence type="ECO:0000256" key="1">
    <source>
        <dbReference type="SAM" id="Phobius"/>
    </source>
</evidence>
<evidence type="ECO:0000313" key="3">
    <source>
        <dbReference type="Proteomes" id="UP000245697"/>
    </source>
</evidence>
<comment type="caution">
    <text evidence="2">The sequence shown here is derived from an EMBL/GenBank/DDBJ whole genome shotgun (WGS) entry which is preliminary data.</text>
</comment>